<dbReference type="GO" id="GO:0016491">
    <property type="term" value="F:oxidoreductase activity"/>
    <property type="evidence" value="ECO:0007669"/>
    <property type="project" value="UniProtKB-KW"/>
</dbReference>
<evidence type="ECO:0000259" key="5">
    <source>
        <dbReference type="PROSITE" id="PS51387"/>
    </source>
</evidence>
<dbReference type="InterPro" id="IPR016166">
    <property type="entry name" value="FAD-bd_PCMH"/>
</dbReference>
<gene>
    <name evidence="6" type="ORF">K504DRAFT_475636</name>
</gene>
<evidence type="ECO:0000256" key="2">
    <source>
        <dbReference type="ARBA" id="ARBA00022630"/>
    </source>
</evidence>
<comment type="similarity">
    <text evidence="1">Belongs to the oxygen-dependent FAD-linked oxidoreductase family.</text>
</comment>
<keyword evidence="3" id="KW-0274">FAD</keyword>
<dbReference type="OrthoDB" id="2151789at2759"/>
<organism evidence="6 7">
    <name type="scientific">Pleomassaria siparia CBS 279.74</name>
    <dbReference type="NCBI Taxonomy" id="1314801"/>
    <lineage>
        <taxon>Eukaryota</taxon>
        <taxon>Fungi</taxon>
        <taxon>Dikarya</taxon>
        <taxon>Ascomycota</taxon>
        <taxon>Pezizomycotina</taxon>
        <taxon>Dothideomycetes</taxon>
        <taxon>Pleosporomycetidae</taxon>
        <taxon>Pleosporales</taxon>
        <taxon>Pleomassariaceae</taxon>
        <taxon>Pleomassaria</taxon>
    </lineage>
</organism>
<protein>
    <submittedName>
        <fullName evidence="6">FAD linked oxidase-like protein</fullName>
    </submittedName>
</protein>
<sequence>MDPQIQNFVQSLHVAAQQAESLEQMLNNDANVSAFLKGNHYSEKALTATACEVLETILGKSEVDTQLVNQTAVNENWSQTCWELPTCILLPHNKNDVSLALQTIRFLKIQFAIRSGGHSPNPGWSSINKPGVLLDLQKLDEISVSEDKKVVSLGPGGRWGKVYEALDPHGLSVIGGRIPQVGVAGVILGGGFFHFSGEYGLAADNVKNFEVVLADGSIVIANAEENTDLFWALKGGGSNFGIVTKFDIFTIPVHDIWYQVSIYTADQANACIDAFTEWQLEGSSDLKSTVAMIIGLDTITVGLLYSTTTASPNVFEPFNKLTPAVVAVPATNGTVHSFTQILASTSSTDPMRHDYRGISSGVDAQLYKDVYATWKEKATAVHASTGANMTFVLQPIPAGLTQASKAKGGNPLGIPEKTHQWWTTLVDWADAKDDETVRSAPIATTDAWRQLSQERGLEVPYIFMNDASRDQNPIASYGQQNVQRLKTIASEYDPEQVFQKLQNGGFLLKNL</sequence>
<reference evidence="6" key="1">
    <citation type="journal article" date="2020" name="Stud. Mycol.">
        <title>101 Dothideomycetes genomes: a test case for predicting lifestyles and emergence of pathogens.</title>
        <authorList>
            <person name="Haridas S."/>
            <person name="Albert R."/>
            <person name="Binder M."/>
            <person name="Bloem J."/>
            <person name="Labutti K."/>
            <person name="Salamov A."/>
            <person name="Andreopoulos B."/>
            <person name="Baker S."/>
            <person name="Barry K."/>
            <person name="Bills G."/>
            <person name="Bluhm B."/>
            <person name="Cannon C."/>
            <person name="Castanera R."/>
            <person name="Culley D."/>
            <person name="Daum C."/>
            <person name="Ezra D."/>
            <person name="Gonzalez J."/>
            <person name="Henrissat B."/>
            <person name="Kuo A."/>
            <person name="Liang C."/>
            <person name="Lipzen A."/>
            <person name="Lutzoni F."/>
            <person name="Magnuson J."/>
            <person name="Mondo S."/>
            <person name="Nolan M."/>
            <person name="Ohm R."/>
            <person name="Pangilinan J."/>
            <person name="Park H.-J."/>
            <person name="Ramirez L."/>
            <person name="Alfaro M."/>
            <person name="Sun H."/>
            <person name="Tritt A."/>
            <person name="Yoshinaga Y."/>
            <person name="Zwiers L.-H."/>
            <person name="Turgeon B."/>
            <person name="Goodwin S."/>
            <person name="Spatafora J."/>
            <person name="Crous P."/>
            <person name="Grigoriev I."/>
        </authorList>
    </citation>
    <scope>NUCLEOTIDE SEQUENCE</scope>
    <source>
        <strain evidence="6">CBS 279.74</strain>
    </source>
</reference>
<evidence type="ECO:0000256" key="1">
    <source>
        <dbReference type="ARBA" id="ARBA00005466"/>
    </source>
</evidence>
<dbReference type="InterPro" id="IPR036318">
    <property type="entry name" value="FAD-bd_PCMH-like_sf"/>
</dbReference>
<dbReference type="Proteomes" id="UP000799428">
    <property type="component" value="Unassembled WGS sequence"/>
</dbReference>
<dbReference type="Pfam" id="PF01565">
    <property type="entry name" value="FAD_binding_4"/>
    <property type="match status" value="1"/>
</dbReference>
<keyword evidence="7" id="KW-1185">Reference proteome</keyword>
<accession>A0A6G1KD03</accession>
<dbReference type="InterPro" id="IPR006094">
    <property type="entry name" value="Oxid_FAD_bind_N"/>
</dbReference>
<dbReference type="SUPFAM" id="SSF56176">
    <property type="entry name" value="FAD-binding/transporter-associated domain-like"/>
    <property type="match status" value="1"/>
</dbReference>
<evidence type="ECO:0000256" key="4">
    <source>
        <dbReference type="ARBA" id="ARBA00023002"/>
    </source>
</evidence>
<dbReference type="Gene3D" id="3.40.462.20">
    <property type="match status" value="1"/>
</dbReference>
<dbReference type="EMBL" id="MU005768">
    <property type="protein sequence ID" value="KAF2710660.1"/>
    <property type="molecule type" value="Genomic_DNA"/>
</dbReference>
<dbReference type="Gene3D" id="3.30.465.10">
    <property type="match status" value="1"/>
</dbReference>
<proteinExistence type="inferred from homology"/>
<dbReference type="AlphaFoldDB" id="A0A6G1KD03"/>
<evidence type="ECO:0000256" key="3">
    <source>
        <dbReference type="ARBA" id="ARBA00022827"/>
    </source>
</evidence>
<dbReference type="PROSITE" id="PS51387">
    <property type="entry name" value="FAD_PCMH"/>
    <property type="match status" value="1"/>
</dbReference>
<keyword evidence="4" id="KW-0560">Oxidoreductase</keyword>
<keyword evidence="2" id="KW-0285">Flavoprotein</keyword>
<evidence type="ECO:0000313" key="7">
    <source>
        <dbReference type="Proteomes" id="UP000799428"/>
    </source>
</evidence>
<feature type="domain" description="FAD-binding PCMH-type" evidence="5">
    <location>
        <begin position="81"/>
        <end position="253"/>
    </location>
</feature>
<dbReference type="InterPro" id="IPR016169">
    <property type="entry name" value="FAD-bd_PCMH_sub2"/>
</dbReference>
<dbReference type="InterPro" id="IPR050416">
    <property type="entry name" value="FAD-linked_Oxidoreductase"/>
</dbReference>
<dbReference type="GO" id="GO:0071949">
    <property type="term" value="F:FAD binding"/>
    <property type="evidence" value="ECO:0007669"/>
    <property type="project" value="InterPro"/>
</dbReference>
<evidence type="ECO:0000313" key="6">
    <source>
        <dbReference type="EMBL" id="KAF2710660.1"/>
    </source>
</evidence>
<dbReference type="PANTHER" id="PTHR42973:SF54">
    <property type="entry name" value="FAD-BINDING PCMH-TYPE DOMAIN-CONTAINING PROTEIN"/>
    <property type="match status" value="1"/>
</dbReference>
<name>A0A6G1KD03_9PLEO</name>
<dbReference type="PANTHER" id="PTHR42973">
    <property type="entry name" value="BINDING OXIDOREDUCTASE, PUTATIVE (AFU_ORTHOLOGUE AFUA_1G17690)-RELATED"/>
    <property type="match status" value="1"/>
</dbReference>